<accession>A0ABR2DFC2</accession>
<feature type="compositionally biased region" description="Basic and acidic residues" evidence="6">
    <location>
        <begin position="1"/>
        <end position="12"/>
    </location>
</feature>
<evidence type="ECO:0000256" key="6">
    <source>
        <dbReference type="SAM" id="MobiDB-lite"/>
    </source>
</evidence>
<evidence type="ECO:0000256" key="2">
    <source>
        <dbReference type="ARBA" id="ARBA00023015"/>
    </source>
</evidence>
<evidence type="ECO:0000313" key="8">
    <source>
        <dbReference type="EMBL" id="KAK8537632.1"/>
    </source>
</evidence>
<evidence type="ECO:0000256" key="3">
    <source>
        <dbReference type="ARBA" id="ARBA00023125"/>
    </source>
</evidence>
<evidence type="ECO:0000256" key="4">
    <source>
        <dbReference type="ARBA" id="ARBA00023163"/>
    </source>
</evidence>
<dbReference type="PANTHER" id="PTHR31072">
    <property type="entry name" value="TRANSCRIPTION FACTOR TCP4-RELATED"/>
    <property type="match status" value="1"/>
</dbReference>
<feature type="region of interest" description="Disordered" evidence="6">
    <location>
        <begin position="235"/>
        <end position="265"/>
    </location>
</feature>
<keyword evidence="4" id="KW-0804">Transcription</keyword>
<feature type="compositionally biased region" description="Low complexity" evidence="6">
    <location>
        <begin position="23"/>
        <end position="34"/>
    </location>
</feature>
<evidence type="ECO:0000313" key="9">
    <source>
        <dbReference type="Proteomes" id="UP001472677"/>
    </source>
</evidence>
<evidence type="ECO:0000256" key="5">
    <source>
        <dbReference type="ARBA" id="ARBA00023242"/>
    </source>
</evidence>
<dbReference type="Pfam" id="PF03634">
    <property type="entry name" value="TCP"/>
    <property type="match status" value="1"/>
</dbReference>
<dbReference type="PROSITE" id="PS51369">
    <property type="entry name" value="TCP"/>
    <property type="match status" value="1"/>
</dbReference>
<comment type="caution">
    <text evidence="8">The sequence shown here is derived from an EMBL/GenBank/DDBJ whole genome shotgun (WGS) entry which is preliminary data.</text>
</comment>
<gene>
    <name evidence="8" type="ORF">V6N12_043784</name>
</gene>
<dbReference type="InterPro" id="IPR017887">
    <property type="entry name" value="TF_TCP_subgr"/>
</dbReference>
<organism evidence="8 9">
    <name type="scientific">Hibiscus sabdariffa</name>
    <name type="common">roselle</name>
    <dbReference type="NCBI Taxonomy" id="183260"/>
    <lineage>
        <taxon>Eukaryota</taxon>
        <taxon>Viridiplantae</taxon>
        <taxon>Streptophyta</taxon>
        <taxon>Embryophyta</taxon>
        <taxon>Tracheophyta</taxon>
        <taxon>Spermatophyta</taxon>
        <taxon>Magnoliopsida</taxon>
        <taxon>eudicotyledons</taxon>
        <taxon>Gunneridae</taxon>
        <taxon>Pentapetalae</taxon>
        <taxon>rosids</taxon>
        <taxon>malvids</taxon>
        <taxon>Malvales</taxon>
        <taxon>Malvaceae</taxon>
        <taxon>Malvoideae</taxon>
        <taxon>Hibiscus</taxon>
    </lineage>
</organism>
<sequence length="314" mass="34732">MISSSREAKQEGETDDGGGGGKSSSSRQWSSSSGFRNPRIVRVSRSFGGKDRHSKVCTVRGLRDRRIRLSVPTAIQIYDLQERLGVGQPSKVVDWLLEATKDDIAKLPPLQMPVGFNQPLLVPHEPNNPPFFDPNLMLMKDGTEDEDQRLGGKREKGKWIHHGNHGENIEDHDQRVFPLTNHSPYPGFLNNGMPSNSYYHWEPPNLSLSQFGNHGLMPPQSENFFNGNAADVRIPSSSSSTVPTATMASFSPTYPLGTNPDGNDSRQMNYLQLLSSNFLSDSVTMSSMKPFNAGLTARTQNDENPGDDQDNTDC</sequence>
<dbReference type="EMBL" id="JBBPBM010000028">
    <property type="protein sequence ID" value="KAK8537632.1"/>
    <property type="molecule type" value="Genomic_DNA"/>
</dbReference>
<protein>
    <recommendedName>
        <fullName evidence="7">TCP domain-containing protein</fullName>
    </recommendedName>
</protein>
<dbReference type="InterPro" id="IPR005333">
    <property type="entry name" value="Transcription_factor_TCP"/>
</dbReference>
<dbReference type="Proteomes" id="UP001472677">
    <property type="component" value="Unassembled WGS sequence"/>
</dbReference>
<keyword evidence="2" id="KW-0805">Transcription regulation</keyword>
<keyword evidence="9" id="KW-1185">Reference proteome</keyword>
<feature type="domain" description="TCP" evidence="7">
    <location>
        <begin position="49"/>
        <end position="107"/>
    </location>
</feature>
<keyword evidence="5" id="KW-0539">Nucleus</keyword>
<feature type="compositionally biased region" description="Acidic residues" evidence="6">
    <location>
        <begin position="304"/>
        <end position="314"/>
    </location>
</feature>
<dbReference type="PANTHER" id="PTHR31072:SF252">
    <property type="entry name" value="TRANSCRIPTION FACTOR TCP17"/>
    <property type="match status" value="1"/>
</dbReference>
<comment type="subcellular location">
    <subcellularLocation>
        <location evidence="1">Nucleus</location>
    </subcellularLocation>
</comment>
<feature type="compositionally biased region" description="Polar residues" evidence="6">
    <location>
        <begin position="241"/>
        <end position="252"/>
    </location>
</feature>
<evidence type="ECO:0000259" key="7">
    <source>
        <dbReference type="PROSITE" id="PS51369"/>
    </source>
</evidence>
<name>A0ABR2DFC2_9ROSI</name>
<evidence type="ECO:0000256" key="1">
    <source>
        <dbReference type="ARBA" id="ARBA00004123"/>
    </source>
</evidence>
<reference evidence="8 9" key="1">
    <citation type="journal article" date="2024" name="G3 (Bethesda)">
        <title>Genome assembly of Hibiscus sabdariffa L. provides insights into metabolisms of medicinal natural products.</title>
        <authorList>
            <person name="Kim T."/>
        </authorList>
    </citation>
    <scope>NUCLEOTIDE SEQUENCE [LARGE SCALE GENOMIC DNA]</scope>
    <source>
        <strain evidence="8">TK-2024</strain>
        <tissue evidence="8">Old leaves</tissue>
    </source>
</reference>
<feature type="region of interest" description="Disordered" evidence="6">
    <location>
        <begin position="294"/>
        <end position="314"/>
    </location>
</feature>
<keyword evidence="3" id="KW-0238">DNA-binding</keyword>
<proteinExistence type="predicted"/>
<feature type="region of interest" description="Disordered" evidence="6">
    <location>
        <begin position="1"/>
        <end position="35"/>
    </location>
</feature>